<keyword evidence="2" id="KW-0812">Transmembrane</keyword>
<dbReference type="EMBL" id="JAMTCK010000002">
    <property type="protein sequence ID" value="MCP2164291.1"/>
    <property type="molecule type" value="Genomic_DNA"/>
</dbReference>
<feature type="transmembrane region" description="Helical" evidence="2">
    <location>
        <begin position="281"/>
        <end position="301"/>
    </location>
</feature>
<evidence type="ECO:0000256" key="3">
    <source>
        <dbReference type="SAM" id="SignalP"/>
    </source>
</evidence>
<keyword evidence="5" id="KW-1185">Reference proteome</keyword>
<comment type="caution">
    <text evidence="4">The sequence shown here is derived from an EMBL/GenBank/DDBJ whole genome shotgun (WGS) entry which is preliminary data.</text>
</comment>
<dbReference type="AlphaFoldDB" id="A0AAE3G9S8"/>
<accession>A0AAE3G9S8</accession>
<evidence type="ECO:0000313" key="4">
    <source>
        <dbReference type="EMBL" id="MCP2164291.1"/>
    </source>
</evidence>
<evidence type="ECO:0000256" key="1">
    <source>
        <dbReference type="SAM" id="MobiDB-lite"/>
    </source>
</evidence>
<dbReference type="PROSITE" id="PS51257">
    <property type="entry name" value="PROKAR_LIPOPROTEIN"/>
    <property type="match status" value="1"/>
</dbReference>
<feature type="chain" id="PRO_5042177289" description="DUF3592 domain-containing protein" evidence="3">
    <location>
        <begin position="39"/>
        <end position="307"/>
    </location>
</feature>
<sequence>MRQSWPRPVRHGLLTTALVAVVCLVVAAASAVSCSDAAAEIGTLTARARGTLTTVDGHAVTVSWPLPDGATATARIDLAAPPPPVGTTTEIAYQPADPWHAVIPGASLLADADRALNGLVFAALVGLAVLVAAGWRVCGRARLFRRPARRALVRRVRVQQGLLTRSWLETETGPPRWIPVYFDPVLVSLPSPAEVTLYGDPRADRLVAAAVDGVRLHPSGPVRAHEPRGRRGDNPTRPDEHARARARAVSGLARQFRVDSATLVPAPLVGLFWTFLTDGGFPAWAAATAITAALGLWLSAWRGSDPS</sequence>
<feature type="signal peptide" evidence="3">
    <location>
        <begin position="1"/>
        <end position="38"/>
    </location>
</feature>
<evidence type="ECO:0008006" key="6">
    <source>
        <dbReference type="Google" id="ProtNLM"/>
    </source>
</evidence>
<proteinExistence type="predicted"/>
<feature type="compositionally biased region" description="Basic and acidic residues" evidence="1">
    <location>
        <begin position="223"/>
        <end position="243"/>
    </location>
</feature>
<evidence type="ECO:0000256" key="2">
    <source>
        <dbReference type="SAM" id="Phobius"/>
    </source>
</evidence>
<keyword evidence="2" id="KW-0472">Membrane</keyword>
<name>A0AAE3G9S8_9PSEU</name>
<gene>
    <name evidence="4" type="ORF">LX83_001131</name>
</gene>
<dbReference type="Proteomes" id="UP001206128">
    <property type="component" value="Unassembled WGS sequence"/>
</dbReference>
<feature type="region of interest" description="Disordered" evidence="1">
    <location>
        <begin position="218"/>
        <end position="243"/>
    </location>
</feature>
<keyword evidence="2" id="KW-1133">Transmembrane helix</keyword>
<evidence type="ECO:0000313" key="5">
    <source>
        <dbReference type="Proteomes" id="UP001206128"/>
    </source>
</evidence>
<reference evidence="4" key="1">
    <citation type="submission" date="2022-06" db="EMBL/GenBank/DDBJ databases">
        <title>Genomic Encyclopedia of Archaeal and Bacterial Type Strains, Phase II (KMG-II): from individual species to whole genera.</title>
        <authorList>
            <person name="Goeker M."/>
        </authorList>
    </citation>
    <scope>NUCLEOTIDE SEQUENCE</scope>
    <source>
        <strain evidence="4">DSM 43935</strain>
    </source>
</reference>
<organism evidence="4 5">
    <name type="scientific">Goodfellowiella coeruleoviolacea</name>
    <dbReference type="NCBI Taxonomy" id="334858"/>
    <lineage>
        <taxon>Bacteria</taxon>
        <taxon>Bacillati</taxon>
        <taxon>Actinomycetota</taxon>
        <taxon>Actinomycetes</taxon>
        <taxon>Pseudonocardiales</taxon>
        <taxon>Pseudonocardiaceae</taxon>
        <taxon>Goodfellowiella</taxon>
    </lineage>
</organism>
<keyword evidence="3" id="KW-0732">Signal</keyword>
<feature type="transmembrane region" description="Helical" evidence="2">
    <location>
        <begin position="118"/>
        <end position="138"/>
    </location>
</feature>
<protein>
    <recommendedName>
        <fullName evidence="6">DUF3592 domain-containing protein</fullName>
    </recommendedName>
</protein>